<evidence type="ECO:0000256" key="2">
    <source>
        <dbReference type="ARBA" id="ARBA00005417"/>
    </source>
</evidence>
<dbReference type="GO" id="GO:0005524">
    <property type="term" value="F:ATP binding"/>
    <property type="evidence" value="ECO:0007669"/>
    <property type="project" value="InterPro"/>
</dbReference>
<dbReference type="Gene3D" id="3.40.50.300">
    <property type="entry name" value="P-loop containing nucleotide triphosphate hydrolases"/>
    <property type="match status" value="1"/>
</dbReference>
<keyword evidence="6" id="KW-1278">Translocase</keyword>
<sequence length="82" mass="8697">MTVDSTDELLTVENLSLELDIGGQQLNALRDVSFSLRAGEARGLVGESGSGKSLTLRAILGLLPRTPASRRAGWWSPGRSST</sequence>
<gene>
    <name evidence="9" type="ORF">Athai_15560</name>
</gene>
<protein>
    <recommendedName>
        <fullName evidence="8">ABC transporter domain-containing protein</fullName>
    </recommendedName>
</protein>
<evidence type="ECO:0000313" key="10">
    <source>
        <dbReference type="Proteomes" id="UP000611640"/>
    </source>
</evidence>
<evidence type="ECO:0000256" key="3">
    <source>
        <dbReference type="ARBA" id="ARBA00022448"/>
    </source>
</evidence>
<evidence type="ECO:0000313" key="9">
    <source>
        <dbReference type="EMBL" id="BCJ34053.1"/>
    </source>
</evidence>
<dbReference type="Proteomes" id="UP000611640">
    <property type="component" value="Chromosome"/>
</dbReference>
<evidence type="ECO:0000256" key="4">
    <source>
        <dbReference type="ARBA" id="ARBA00022475"/>
    </source>
</evidence>
<keyword evidence="3" id="KW-0813">Transport</keyword>
<dbReference type="InterPro" id="IPR003439">
    <property type="entry name" value="ABC_transporter-like_ATP-bd"/>
</dbReference>
<evidence type="ECO:0000256" key="5">
    <source>
        <dbReference type="ARBA" id="ARBA00022519"/>
    </source>
</evidence>
<name>A0A7R7HVQ0_9ACTN</name>
<accession>A0A7R7HVQ0</accession>
<evidence type="ECO:0000256" key="6">
    <source>
        <dbReference type="ARBA" id="ARBA00022967"/>
    </source>
</evidence>
<dbReference type="SUPFAM" id="SSF52540">
    <property type="entry name" value="P-loop containing nucleoside triphosphate hydrolases"/>
    <property type="match status" value="1"/>
</dbReference>
<dbReference type="RefSeq" id="WP_203960834.1">
    <property type="nucleotide sequence ID" value="NZ_AP023355.1"/>
</dbReference>
<proteinExistence type="inferred from homology"/>
<feature type="domain" description="ABC transporter" evidence="8">
    <location>
        <begin position="29"/>
        <end position="65"/>
    </location>
</feature>
<dbReference type="GO" id="GO:0016020">
    <property type="term" value="C:membrane"/>
    <property type="evidence" value="ECO:0007669"/>
    <property type="project" value="UniProtKB-SubCell"/>
</dbReference>
<dbReference type="Pfam" id="PF00005">
    <property type="entry name" value="ABC_tran"/>
    <property type="match status" value="1"/>
</dbReference>
<dbReference type="InterPro" id="IPR027417">
    <property type="entry name" value="P-loop_NTPase"/>
</dbReference>
<dbReference type="InterPro" id="IPR050388">
    <property type="entry name" value="ABC_Ni/Peptide_Import"/>
</dbReference>
<dbReference type="AlphaFoldDB" id="A0A7R7HVQ0"/>
<evidence type="ECO:0000256" key="7">
    <source>
        <dbReference type="ARBA" id="ARBA00023136"/>
    </source>
</evidence>
<comment type="subcellular location">
    <subcellularLocation>
        <location evidence="1">Membrane</location>
    </subcellularLocation>
</comment>
<comment type="similarity">
    <text evidence="2">Belongs to the ABC transporter superfamily.</text>
</comment>
<dbReference type="GO" id="GO:0016887">
    <property type="term" value="F:ATP hydrolysis activity"/>
    <property type="evidence" value="ECO:0007669"/>
    <property type="project" value="InterPro"/>
</dbReference>
<keyword evidence="4" id="KW-1003">Cell membrane</keyword>
<evidence type="ECO:0000259" key="8">
    <source>
        <dbReference type="Pfam" id="PF00005"/>
    </source>
</evidence>
<dbReference type="EMBL" id="AP023355">
    <property type="protein sequence ID" value="BCJ34053.1"/>
    <property type="molecule type" value="Genomic_DNA"/>
</dbReference>
<dbReference type="PANTHER" id="PTHR43297:SF14">
    <property type="entry name" value="ATPASE AAA-TYPE CORE DOMAIN-CONTAINING PROTEIN"/>
    <property type="match status" value="1"/>
</dbReference>
<dbReference type="PANTHER" id="PTHR43297">
    <property type="entry name" value="OLIGOPEPTIDE TRANSPORT ATP-BINDING PROTEIN APPD"/>
    <property type="match status" value="1"/>
</dbReference>
<organism evidence="9 10">
    <name type="scientific">Actinocatenispora thailandica</name>
    <dbReference type="NCBI Taxonomy" id="227318"/>
    <lineage>
        <taxon>Bacteria</taxon>
        <taxon>Bacillati</taxon>
        <taxon>Actinomycetota</taxon>
        <taxon>Actinomycetes</taxon>
        <taxon>Micromonosporales</taxon>
        <taxon>Micromonosporaceae</taxon>
        <taxon>Actinocatenispora</taxon>
    </lineage>
</organism>
<evidence type="ECO:0000256" key="1">
    <source>
        <dbReference type="ARBA" id="ARBA00004370"/>
    </source>
</evidence>
<dbReference type="KEGG" id="atl:Athai_15560"/>
<keyword evidence="10" id="KW-1185">Reference proteome</keyword>
<keyword evidence="5" id="KW-0997">Cell inner membrane</keyword>
<reference evidence="9 10" key="1">
    <citation type="submission" date="2020-08" db="EMBL/GenBank/DDBJ databases">
        <title>Whole genome shotgun sequence of Actinocatenispora thailandica NBRC 105041.</title>
        <authorList>
            <person name="Komaki H."/>
            <person name="Tamura T."/>
        </authorList>
    </citation>
    <scope>NUCLEOTIDE SEQUENCE [LARGE SCALE GENOMIC DNA]</scope>
    <source>
        <strain evidence="9 10">NBRC 105041</strain>
    </source>
</reference>
<keyword evidence="7" id="KW-0472">Membrane</keyword>